<keyword evidence="3" id="KW-1185">Reference proteome</keyword>
<feature type="region of interest" description="Disordered" evidence="1">
    <location>
        <begin position="1"/>
        <end position="29"/>
    </location>
</feature>
<dbReference type="AlphaFoldDB" id="A0AAV0C5L2"/>
<evidence type="ECO:0000256" key="1">
    <source>
        <dbReference type="SAM" id="MobiDB-lite"/>
    </source>
</evidence>
<name>A0AAV0C5L2_9ASTE</name>
<protein>
    <submittedName>
        <fullName evidence="2">Uncharacterized protein</fullName>
    </submittedName>
</protein>
<gene>
    <name evidence="2" type="ORF">CEPIT_LOCUS1953</name>
</gene>
<comment type="caution">
    <text evidence="2">The sequence shown here is derived from an EMBL/GenBank/DDBJ whole genome shotgun (WGS) entry which is preliminary data.</text>
</comment>
<accession>A0AAV0C5L2</accession>
<organism evidence="2 3">
    <name type="scientific">Cuscuta epithymum</name>
    <dbReference type="NCBI Taxonomy" id="186058"/>
    <lineage>
        <taxon>Eukaryota</taxon>
        <taxon>Viridiplantae</taxon>
        <taxon>Streptophyta</taxon>
        <taxon>Embryophyta</taxon>
        <taxon>Tracheophyta</taxon>
        <taxon>Spermatophyta</taxon>
        <taxon>Magnoliopsida</taxon>
        <taxon>eudicotyledons</taxon>
        <taxon>Gunneridae</taxon>
        <taxon>Pentapetalae</taxon>
        <taxon>asterids</taxon>
        <taxon>lamiids</taxon>
        <taxon>Solanales</taxon>
        <taxon>Convolvulaceae</taxon>
        <taxon>Cuscuteae</taxon>
        <taxon>Cuscuta</taxon>
        <taxon>Cuscuta subgen. Cuscuta</taxon>
    </lineage>
</organism>
<evidence type="ECO:0000313" key="2">
    <source>
        <dbReference type="EMBL" id="CAH9063452.1"/>
    </source>
</evidence>
<evidence type="ECO:0000313" key="3">
    <source>
        <dbReference type="Proteomes" id="UP001152523"/>
    </source>
</evidence>
<dbReference type="EMBL" id="CAMAPF010000011">
    <property type="protein sequence ID" value="CAH9063452.1"/>
    <property type="molecule type" value="Genomic_DNA"/>
</dbReference>
<sequence length="107" mass="12290">MEHGNPHGLGHNLRSDFQGPPGAHQAPRDVQCSSHCWTLPPAEPFPRWAANIKYNPTFANRPHSSHSWNRSRHVCSHLNPSQKIKVNWSSRLVEKLVTRCYRALDYD</sequence>
<reference evidence="2" key="1">
    <citation type="submission" date="2022-07" db="EMBL/GenBank/DDBJ databases">
        <authorList>
            <person name="Macas J."/>
            <person name="Novak P."/>
            <person name="Neumann P."/>
        </authorList>
    </citation>
    <scope>NUCLEOTIDE SEQUENCE</scope>
</reference>
<dbReference type="Proteomes" id="UP001152523">
    <property type="component" value="Unassembled WGS sequence"/>
</dbReference>
<proteinExistence type="predicted"/>